<gene>
    <name evidence="2" type="ORF">OLEA9_A080508</name>
</gene>
<protein>
    <submittedName>
        <fullName evidence="2">Uncharacterized protein</fullName>
    </submittedName>
</protein>
<dbReference type="Proteomes" id="UP000594638">
    <property type="component" value="Unassembled WGS sequence"/>
</dbReference>
<dbReference type="Gramene" id="OE9A080508T1">
    <property type="protein sequence ID" value="OE9A080508C1"/>
    <property type="gene ID" value="OE9A080508"/>
</dbReference>
<feature type="region of interest" description="Disordered" evidence="1">
    <location>
        <begin position="1"/>
        <end position="23"/>
    </location>
</feature>
<dbReference type="AlphaFoldDB" id="A0A8S0Q7Q5"/>
<accession>A0A8S0Q7Q5</accession>
<evidence type="ECO:0000256" key="1">
    <source>
        <dbReference type="SAM" id="MobiDB-lite"/>
    </source>
</evidence>
<keyword evidence="3" id="KW-1185">Reference proteome</keyword>
<reference evidence="2 3" key="1">
    <citation type="submission" date="2019-12" db="EMBL/GenBank/DDBJ databases">
        <authorList>
            <person name="Alioto T."/>
            <person name="Alioto T."/>
            <person name="Gomez Garrido J."/>
        </authorList>
    </citation>
    <scope>NUCLEOTIDE SEQUENCE [LARGE SCALE GENOMIC DNA]</scope>
</reference>
<organism evidence="2 3">
    <name type="scientific">Olea europaea subsp. europaea</name>
    <dbReference type="NCBI Taxonomy" id="158383"/>
    <lineage>
        <taxon>Eukaryota</taxon>
        <taxon>Viridiplantae</taxon>
        <taxon>Streptophyta</taxon>
        <taxon>Embryophyta</taxon>
        <taxon>Tracheophyta</taxon>
        <taxon>Spermatophyta</taxon>
        <taxon>Magnoliopsida</taxon>
        <taxon>eudicotyledons</taxon>
        <taxon>Gunneridae</taxon>
        <taxon>Pentapetalae</taxon>
        <taxon>asterids</taxon>
        <taxon>lamiids</taxon>
        <taxon>Lamiales</taxon>
        <taxon>Oleaceae</taxon>
        <taxon>Oleeae</taxon>
        <taxon>Olea</taxon>
    </lineage>
</organism>
<dbReference type="EMBL" id="CACTIH010001808">
    <property type="protein sequence ID" value="CAA2963293.1"/>
    <property type="molecule type" value="Genomic_DNA"/>
</dbReference>
<sequence>MYVTVSEDDSDFVDSENNVEDEDDTLYEQNVTDGIEIGLDGHYQIQDEWGESNDMEVDALEYPTEELLSQCSSDEESGFRFPQFSAKTDMKNPQFVGKMVAIGGKSSSSIVTTPINDEHEDGQPVEDTVATVEVDFEEMAYKNCGRA</sequence>
<proteinExistence type="predicted"/>
<comment type="caution">
    <text evidence="2">The sequence shown here is derived from an EMBL/GenBank/DDBJ whole genome shotgun (WGS) entry which is preliminary data.</text>
</comment>
<dbReference type="OrthoDB" id="928049at2759"/>
<name>A0A8S0Q7Q5_OLEEU</name>
<evidence type="ECO:0000313" key="3">
    <source>
        <dbReference type="Proteomes" id="UP000594638"/>
    </source>
</evidence>
<evidence type="ECO:0000313" key="2">
    <source>
        <dbReference type="EMBL" id="CAA2963293.1"/>
    </source>
</evidence>